<feature type="domain" description="DUF1842" evidence="1">
    <location>
        <begin position="11"/>
        <end position="133"/>
    </location>
</feature>
<evidence type="ECO:0000313" key="3">
    <source>
        <dbReference type="Proteomes" id="UP001462502"/>
    </source>
</evidence>
<gene>
    <name evidence="2" type="ORF">ABI908_18220</name>
</gene>
<sequence length="157" mass="17948">MANQADRDQKSGLFIVNYNVFKSNQVGGYNLQLRLSVYPPARRVTGEAIITHATAQPLVFENQVQGHYEENGGNIELILQGVRQHHAQDQQGQQQQAHAHLREDFFFDGLLKGGWRAEHGSHGRYAFRLNGRWIEEIGQEIQQSEEQHNAHKALRLL</sequence>
<dbReference type="Proteomes" id="UP001462502">
    <property type="component" value="Unassembled WGS sequence"/>
</dbReference>
<comment type="caution">
    <text evidence="2">The sequence shown here is derived from an EMBL/GenBank/DDBJ whole genome shotgun (WGS) entry which is preliminary data.</text>
</comment>
<evidence type="ECO:0000259" key="1">
    <source>
        <dbReference type="Pfam" id="PF08896"/>
    </source>
</evidence>
<protein>
    <submittedName>
        <fullName evidence="2">DUF1842 domain-containing protein</fullName>
    </submittedName>
</protein>
<dbReference type="EMBL" id="JBDXMI010000001">
    <property type="protein sequence ID" value="MEO9386036.1"/>
    <property type="molecule type" value="Genomic_DNA"/>
</dbReference>
<evidence type="ECO:0000313" key="2">
    <source>
        <dbReference type="EMBL" id="MEO9386036.1"/>
    </source>
</evidence>
<dbReference type="InterPro" id="IPR014992">
    <property type="entry name" value="DUF1842"/>
</dbReference>
<organism evidence="2 3">
    <name type="scientific">Chromobacterium phragmitis</name>
    <dbReference type="NCBI Taxonomy" id="2202141"/>
    <lineage>
        <taxon>Bacteria</taxon>
        <taxon>Pseudomonadati</taxon>
        <taxon>Pseudomonadota</taxon>
        <taxon>Betaproteobacteria</taxon>
        <taxon>Neisseriales</taxon>
        <taxon>Chromobacteriaceae</taxon>
        <taxon>Chromobacterium</taxon>
    </lineage>
</organism>
<dbReference type="RefSeq" id="WP_347935734.1">
    <property type="nucleotide sequence ID" value="NZ_CP158160.1"/>
</dbReference>
<dbReference type="Pfam" id="PF08896">
    <property type="entry name" value="DUF1842"/>
    <property type="match status" value="1"/>
</dbReference>
<name>A0ABV0IXM3_9NEIS</name>
<keyword evidence="3" id="KW-1185">Reference proteome</keyword>
<accession>A0ABV0IXM3</accession>
<proteinExistence type="predicted"/>
<reference evidence="2 3" key="1">
    <citation type="submission" date="2024-05" db="EMBL/GenBank/DDBJ databases">
        <authorList>
            <person name="De Oliveira J.P."/>
            <person name="Noriler S.A."/>
            <person name="De Oliveira A.G."/>
            <person name="Sipoli D.S."/>
        </authorList>
    </citation>
    <scope>NUCLEOTIDE SEQUENCE [LARGE SCALE GENOMIC DNA]</scope>
    <source>
        <strain evidence="2 3">LABIM192</strain>
    </source>
</reference>